<name>A0A7Y6C492_9BACL</name>
<dbReference type="RefSeq" id="WP_175399791.1">
    <property type="nucleotide sequence ID" value="NZ_JABMCB010000206.1"/>
</dbReference>
<sequence length="351" mass="38899">MKRIFHRPWHGIRRAAGIGAMCLLGLTTLSTSLQAEETLSLDETASELLSFQLTNAMTEASLRSGTLAPAAVQQFAHQQTISLGSIQPSNQGWNDAELDFSPLGPGTHSWLVNAHVDGKPIGYMIITADRSGHLHLSEYGQGEENPYNISLLQQSLKRHDLNLEELSRGVDIHLRYASPLLAYWEVEQSGTAAIYIDATNGDTLPNSVVKAHERSSGDEQIRSSVLPVSAQLRFKMEESSNVSSFTADFIHLQPVFDPADNLSWITSKAIPATSLEPLIKQWKKHQHIVFSADDRNVLYGGPLPVSGYQVWQKHNTSEQMEYVAIGGHSSVRRFVPLDTLIEDGHFYTFKP</sequence>
<accession>A0A7Y6C492</accession>
<dbReference type="EMBL" id="JABMCB010000206">
    <property type="protein sequence ID" value="NUU80292.1"/>
    <property type="molecule type" value="Genomic_DNA"/>
</dbReference>
<evidence type="ECO:0000313" key="2">
    <source>
        <dbReference type="Proteomes" id="UP000526125"/>
    </source>
</evidence>
<organism evidence="1 2">
    <name type="scientific">Paenibacillus xylanilyticus</name>
    <dbReference type="NCBI Taxonomy" id="248903"/>
    <lineage>
        <taxon>Bacteria</taxon>
        <taxon>Bacillati</taxon>
        <taxon>Bacillota</taxon>
        <taxon>Bacilli</taxon>
        <taxon>Bacillales</taxon>
        <taxon>Paenibacillaceae</taxon>
        <taxon>Paenibacillus</taxon>
    </lineage>
</organism>
<comment type="caution">
    <text evidence="1">The sequence shown here is derived from an EMBL/GenBank/DDBJ whole genome shotgun (WGS) entry which is preliminary data.</text>
</comment>
<reference evidence="1 2" key="1">
    <citation type="submission" date="2020-05" db="EMBL/GenBank/DDBJ databases">
        <title>Genome Sequencing of Type Strains.</title>
        <authorList>
            <person name="Lemaire J.F."/>
            <person name="Inderbitzin P."/>
            <person name="Gregorio O.A."/>
            <person name="Collins S.B."/>
            <person name="Wespe N."/>
            <person name="Knight-Connoni V."/>
        </authorList>
    </citation>
    <scope>NUCLEOTIDE SEQUENCE [LARGE SCALE GENOMIC DNA]</scope>
    <source>
        <strain evidence="1 2">LMG 21957</strain>
    </source>
</reference>
<proteinExistence type="predicted"/>
<gene>
    <name evidence="1" type="ORF">HP552_34445</name>
</gene>
<keyword evidence="2" id="KW-1185">Reference proteome</keyword>
<dbReference type="Proteomes" id="UP000526125">
    <property type="component" value="Unassembled WGS sequence"/>
</dbReference>
<evidence type="ECO:0000313" key="1">
    <source>
        <dbReference type="EMBL" id="NUU80292.1"/>
    </source>
</evidence>
<dbReference type="AlphaFoldDB" id="A0A7Y6C492"/>
<protein>
    <submittedName>
        <fullName evidence="1">Uncharacterized protein</fullName>
    </submittedName>
</protein>